<gene>
    <name evidence="3" type="ORF">BDV96DRAFT_651043</name>
</gene>
<sequence>MAPKHHKHASAIPEAADPVPPEIPTEAEVEAAFFVVCLFFVAFAVLIAVIATHQKGVNLNDLYDIESQRFRRRGGLRRRDHSGSEEDEGSALIDGDGSRDYGGF</sequence>
<feature type="region of interest" description="Disordered" evidence="1">
    <location>
        <begin position="71"/>
        <end position="104"/>
    </location>
</feature>
<name>A0A6A5YT75_9PLEO</name>
<keyword evidence="4" id="KW-1185">Reference proteome</keyword>
<proteinExistence type="predicted"/>
<keyword evidence="2" id="KW-0472">Membrane</keyword>
<keyword evidence="2" id="KW-0812">Transmembrane</keyword>
<dbReference type="AlphaFoldDB" id="A0A6A5YT75"/>
<feature type="compositionally biased region" description="Basic residues" evidence="1">
    <location>
        <begin position="71"/>
        <end position="80"/>
    </location>
</feature>
<feature type="transmembrane region" description="Helical" evidence="2">
    <location>
        <begin position="31"/>
        <end position="51"/>
    </location>
</feature>
<dbReference type="Proteomes" id="UP000799770">
    <property type="component" value="Unassembled WGS sequence"/>
</dbReference>
<reference evidence="3" key="1">
    <citation type="journal article" date="2020" name="Stud. Mycol.">
        <title>101 Dothideomycetes genomes: a test case for predicting lifestyles and emergence of pathogens.</title>
        <authorList>
            <person name="Haridas S."/>
            <person name="Albert R."/>
            <person name="Binder M."/>
            <person name="Bloem J."/>
            <person name="Labutti K."/>
            <person name="Salamov A."/>
            <person name="Andreopoulos B."/>
            <person name="Baker S."/>
            <person name="Barry K."/>
            <person name="Bills G."/>
            <person name="Bluhm B."/>
            <person name="Cannon C."/>
            <person name="Castanera R."/>
            <person name="Culley D."/>
            <person name="Daum C."/>
            <person name="Ezra D."/>
            <person name="Gonzalez J."/>
            <person name="Henrissat B."/>
            <person name="Kuo A."/>
            <person name="Liang C."/>
            <person name="Lipzen A."/>
            <person name="Lutzoni F."/>
            <person name="Magnuson J."/>
            <person name="Mondo S."/>
            <person name="Nolan M."/>
            <person name="Ohm R."/>
            <person name="Pangilinan J."/>
            <person name="Park H.-J."/>
            <person name="Ramirez L."/>
            <person name="Alfaro M."/>
            <person name="Sun H."/>
            <person name="Tritt A."/>
            <person name="Yoshinaga Y."/>
            <person name="Zwiers L.-H."/>
            <person name="Turgeon B."/>
            <person name="Goodwin S."/>
            <person name="Spatafora J."/>
            <person name="Crous P."/>
            <person name="Grigoriev I."/>
        </authorList>
    </citation>
    <scope>NUCLEOTIDE SEQUENCE</scope>
    <source>
        <strain evidence="3">CBS 627.86</strain>
    </source>
</reference>
<evidence type="ECO:0000256" key="1">
    <source>
        <dbReference type="SAM" id="MobiDB-lite"/>
    </source>
</evidence>
<evidence type="ECO:0000313" key="4">
    <source>
        <dbReference type="Proteomes" id="UP000799770"/>
    </source>
</evidence>
<evidence type="ECO:0000313" key="3">
    <source>
        <dbReference type="EMBL" id="KAF2110399.1"/>
    </source>
</evidence>
<dbReference type="EMBL" id="ML977338">
    <property type="protein sequence ID" value="KAF2110399.1"/>
    <property type="molecule type" value="Genomic_DNA"/>
</dbReference>
<feature type="region of interest" description="Disordered" evidence="1">
    <location>
        <begin position="1"/>
        <end position="20"/>
    </location>
</feature>
<keyword evidence="2" id="KW-1133">Transmembrane helix</keyword>
<evidence type="ECO:0000256" key="2">
    <source>
        <dbReference type="SAM" id="Phobius"/>
    </source>
</evidence>
<accession>A0A6A5YT75</accession>
<organism evidence="3 4">
    <name type="scientific">Lophiotrema nucula</name>
    <dbReference type="NCBI Taxonomy" id="690887"/>
    <lineage>
        <taxon>Eukaryota</taxon>
        <taxon>Fungi</taxon>
        <taxon>Dikarya</taxon>
        <taxon>Ascomycota</taxon>
        <taxon>Pezizomycotina</taxon>
        <taxon>Dothideomycetes</taxon>
        <taxon>Pleosporomycetidae</taxon>
        <taxon>Pleosporales</taxon>
        <taxon>Lophiotremataceae</taxon>
        <taxon>Lophiotrema</taxon>
    </lineage>
</organism>
<protein>
    <submittedName>
        <fullName evidence="3">Uncharacterized protein</fullName>
    </submittedName>
</protein>